<organism evidence="2 4">
    <name type="scientific">Salinicoccus roseus</name>
    <dbReference type="NCBI Taxonomy" id="45670"/>
    <lineage>
        <taxon>Bacteria</taxon>
        <taxon>Bacillati</taxon>
        <taxon>Bacillota</taxon>
        <taxon>Bacilli</taxon>
        <taxon>Bacillales</taxon>
        <taxon>Staphylococcaceae</taxon>
        <taxon>Salinicoccus</taxon>
    </lineage>
</organism>
<dbReference type="GeneID" id="77845551"/>
<dbReference type="Gene3D" id="3.10.180.10">
    <property type="entry name" value="2,3-Dihydroxybiphenyl 1,2-Dioxygenase, domain 1"/>
    <property type="match status" value="1"/>
</dbReference>
<protein>
    <submittedName>
        <fullName evidence="2">Glyoxalase</fullName>
    </submittedName>
    <submittedName>
        <fullName evidence="3">VOC family protein</fullName>
    </submittedName>
</protein>
<reference evidence="3" key="3">
    <citation type="submission" date="2022-12" db="EMBL/GenBank/DDBJ databases">
        <title>Genome analysis and biological profiling of marine Salinicoccus roseus MOSEL-ME25.</title>
        <authorList>
            <person name="Mirza F.T."/>
            <person name="Xie Y."/>
            <person name="Shinwari Z.K."/>
        </authorList>
    </citation>
    <scope>NUCLEOTIDE SEQUENCE</scope>
    <source>
        <strain evidence="3">MOSEL-ME25</strain>
    </source>
</reference>
<dbReference type="PANTHER" id="PTHR36437">
    <property type="entry name" value="GLYOXALASE/BLEOMYCIN RESISTANCE PROTEIN/DIOXYGENASE"/>
    <property type="match status" value="1"/>
</dbReference>
<sequence length="127" mass="14869">MFTRIGEVMLYVNDQEETRNFWTEKLGFIVASESEEGADMKWIELKPTREAETSIILHDRKLIEKLSPELNFGTPSLMFFTDDLDRLHEELSEKGVKVGEIETFSSERTFNFADNEENYFAVMENDE</sequence>
<evidence type="ECO:0000313" key="2">
    <source>
        <dbReference type="EMBL" id="KIH70689.1"/>
    </source>
</evidence>
<proteinExistence type="predicted"/>
<dbReference type="SUPFAM" id="SSF54593">
    <property type="entry name" value="Glyoxalase/Bleomycin resistance protein/Dihydroxybiphenyl dioxygenase"/>
    <property type="match status" value="1"/>
</dbReference>
<dbReference type="InterPro" id="IPR004360">
    <property type="entry name" value="Glyas_Fos-R_dOase_dom"/>
</dbReference>
<name>A0A0C2HGD5_9STAP</name>
<dbReference type="InterPro" id="IPR037523">
    <property type="entry name" value="VOC_core"/>
</dbReference>
<evidence type="ECO:0000313" key="3">
    <source>
        <dbReference type="EMBL" id="MDB0580798.1"/>
    </source>
</evidence>
<dbReference type="Proteomes" id="UP000031546">
    <property type="component" value="Unassembled WGS sequence"/>
</dbReference>
<comment type="caution">
    <text evidence="2">The sequence shown here is derived from an EMBL/GenBank/DDBJ whole genome shotgun (WGS) entry which is preliminary data.</text>
</comment>
<reference evidence="2 4" key="1">
    <citation type="submission" date="2015-01" db="EMBL/GenBank/DDBJ databases">
        <title>Genome sequences of high lactate-tolerant strain Salinicoccus roseus W12 with industrial interest.</title>
        <authorList>
            <person name="Wang H."/>
            <person name="Yu B."/>
        </authorList>
    </citation>
    <scope>NUCLEOTIDE SEQUENCE [LARGE SCALE GENOMIC DNA]</scope>
    <source>
        <strain evidence="2 4">W12</strain>
    </source>
</reference>
<dbReference type="RefSeq" id="WP_040106147.1">
    <property type="nucleotide sequence ID" value="NZ_CANLZD010000003.1"/>
</dbReference>
<dbReference type="AlphaFoldDB" id="A0A0C2HGD5"/>
<dbReference type="InterPro" id="IPR029068">
    <property type="entry name" value="Glyas_Bleomycin-R_OHBP_Dase"/>
</dbReference>
<dbReference type="Proteomes" id="UP000527860">
    <property type="component" value="Unassembled WGS sequence"/>
</dbReference>
<dbReference type="STRING" id="45670.SN16_08285"/>
<keyword evidence="5" id="KW-1185">Reference proteome</keyword>
<dbReference type="CDD" id="cd07263">
    <property type="entry name" value="VOC_like"/>
    <property type="match status" value="1"/>
</dbReference>
<dbReference type="PROSITE" id="PS51819">
    <property type="entry name" value="VOC"/>
    <property type="match status" value="1"/>
</dbReference>
<accession>A0A0C2HGD5</accession>
<dbReference type="EMBL" id="JABEVU030000001">
    <property type="protein sequence ID" value="MDB0580798.1"/>
    <property type="molecule type" value="Genomic_DNA"/>
</dbReference>
<feature type="domain" description="VOC" evidence="1">
    <location>
        <begin position="4"/>
        <end position="125"/>
    </location>
</feature>
<evidence type="ECO:0000313" key="4">
    <source>
        <dbReference type="Proteomes" id="UP000031546"/>
    </source>
</evidence>
<dbReference type="EMBL" id="JXII01000006">
    <property type="protein sequence ID" value="KIH70689.1"/>
    <property type="molecule type" value="Genomic_DNA"/>
</dbReference>
<evidence type="ECO:0000313" key="5">
    <source>
        <dbReference type="Proteomes" id="UP000527860"/>
    </source>
</evidence>
<dbReference type="PANTHER" id="PTHR36437:SF2">
    <property type="entry name" value="GLYOXALASE_BLEOMYCIN RESISTANCE PROTEIN_DIOXYGENASE"/>
    <property type="match status" value="1"/>
</dbReference>
<gene>
    <name evidence="3" type="ORF">F7P68_0009660</name>
    <name evidence="2" type="ORF">SN16_08285</name>
</gene>
<reference evidence="3" key="2">
    <citation type="submission" date="2020-04" db="EMBL/GenBank/DDBJ databases">
        <authorList>
            <person name="Tanveer F."/>
            <person name="Xie Y."/>
            <person name="Shinwari Z.K."/>
        </authorList>
    </citation>
    <scope>NUCLEOTIDE SEQUENCE</scope>
    <source>
        <strain evidence="3">MOSEL-ME25</strain>
    </source>
</reference>
<dbReference type="Pfam" id="PF00903">
    <property type="entry name" value="Glyoxalase"/>
    <property type="match status" value="1"/>
</dbReference>
<dbReference type="OrthoDB" id="9803079at2"/>
<evidence type="ECO:0000259" key="1">
    <source>
        <dbReference type="PROSITE" id="PS51819"/>
    </source>
</evidence>